<proteinExistence type="predicted"/>
<evidence type="ECO:0000256" key="2">
    <source>
        <dbReference type="ARBA" id="ARBA00022643"/>
    </source>
</evidence>
<sequence>MAQAFVRRGACTLPRLKIRNLDLAYPIQQGGMGVGVSWEGLAGAVASAGCVGLVSAIGTGYHGSANPKMRLGRPDGTDALNPPKALEWIVRAARERSGGRGAVGVNILCAIEGYEEAVKASIAGGAQMIVSGAGLPLGLPGMVGDADVALVPIVSSGRALQVICKQWQRKFNRLPDAVVLEGPESGGHQGFSHDGCLDPAHTLENILPEVIEERNKWGEFPILVAGGVWDHADIQRFLALGADGVQMGTRFIGTFECDASPIFKEVILRAKAEDIGLMKSPVGLPARGVRTSLQRNIEAGTAPQVRCVSNCLSPCGHGKGAMAVGYCIADRLADAMQGKEESGLFFTGSNGAKLRELVSVRDLIEELTQDPGLQRLYA</sequence>
<keyword evidence="4" id="KW-0503">Monooxygenase</keyword>
<dbReference type="InterPro" id="IPR013785">
    <property type="entry name" value="Aldolase_TIM"/>
</dbReference>
<keyword evidence="2" id="KW-0288">FMN</keyword>
<keyword evidence="1" id="KW-0285">Flavoprotein</keyword>
<dbReference type="PANTHER" id="PTHR32332:SF18">
    <property type="entry name" value="2-NITROPROPANE DIOXYGENASE"/>
    <property type="match status" value="1"/>
</dbReference>
<dbReference type="Pfam" id="PF03060">
    <property type="entry name" value="NMO"/>
    <property type="match status" value="1"/>
</dbReference>
<organism evidence="4 5">
    <name type="scientific">Candidatus Geothrix odensensis</name>
    <dbReference type="NCBI Taxonomy" id="2954440"/>
    <lineage>
        <taxon>Bacteria</taxon>
        <taxon>Pseudomonadati</taxon>
        <taxon>Acidobacteriota</taxon>
        <taxon>Holophagae</taxon>
        <taxon>Holophagales</taxon>
        <taxon>Holophagaceae</taxon>
        <taxon>Geothrix</taxon>
    </lineage>
</organism>
<dbReference type="EMBL" id="JADKCH010000001">
    <property type="protein sequence ID" value="MBK8571092.1"/>
    <property type="molecule type" value="Genomic_DNA"/>
</dbReference>
<evidence type="ECO:0000256" key="1">
    <source>
        <dbReference type="ARBA" id="ARBA00022630"/>
    </source>
</evidence>
<gene>
    <name evidence="4" type="ORF">IPN91_00330</name>
</gene>
<dbReference type="SUPFAM" id="SSF51412">
    <property type="entry name" value="Inosine monophosphate dehydrogenase (IMPDH)"/>
    <property type="match status" value="1"/>
</dbReference>
<evidence type="ECO:0000256" key="3">
    <source>
        <dbReference type="ARBA" id="ARBA00023002"/>
    </source>
</evidence>
<comment type="caution">
    <text evidence="4">The sequence shown here is derived from an EMBL/GenBank/DDBJ whole genome shotgun (WGS) entry which is preliminary data.</text>
</comment>
<dbReference type="Proteomes" id="UP000709959">
    <property type="component" value="Unassembled WGS sequence"/>
</dbReference>
<dbReference type="Gene3D" id="3.20.20.70">
    <property type="entry name" value="Aldolase class I"/>
    <property type="match status" value="1"/>
</dbReference>
<name>A0A936EZ99_9BACT</name>
<keyword evidence="3" id="KW-0560">Oxidoreductase</keyword>
<evidence type="ECO:0000313" key="5">
    <source>
        <dbReference type="Proteomes" id="UP000709959"/>
    </source>
</evidence>
<reference evidence="4 5" key="1">
    <citation type="submission" date="2020-10" db="EMBL/GenBank/DDBJ databases">
        <title>Connecting structure to function with the recovery of over 1000 high-quality activated sludge metagenome-assembled genomes encoding full-length rRNA genes using long-read sequencing.</title>
        <authorList>
            <person name="Singleton C.M."/>
            <person name="Petriglieri F."/>
            <person name="Kristensen J.M."/>
            <person name="Kirkegaard R.H."/>
            <person name="Michaelsen T.Y."/>
            <person name="Andersen M.H."/>
            <person name="Karst S.M."/>
            <person name="Dueholm M.S."/>
            <person name="Nielsen P.H."/>
            <person name="Albertsen M."/>
        </authorList>
    </citation>
    <scope>NUCLEOTIDE SEQUENCE [LARGE SCALE GENOMIC DNA]</scope>
    <source>
        <strain evidence="4">OdNE_18-Q3-R46-58_MAXAC.008</strain>
    </source>
</reference>
<dbReference type="AlphaFoldDB" id="A0A936EZ99"/>
<accession>A0A936EZ99</accession>
<dbReference type="InterPro" id="IPR004136">
    <property type="entry name" value="NMO"/>
</dbReference>
<dbReference type="PANTHER" id="PTHR32332">
    <property type="entry name" value="2-NITROPROPANE DIOXYGENASE"/>
    <property type="match status" value="1"/>
</dbReference>
<dbReference type="CDD" id="cd04730">
    <property type="entry name" value="NPD_like"/>
    <property type="match status" value="1"/>
</dbReference>
<dbReference type="GO" id="GO:0018580">
    <property type="term" value="F:nitronate monooxygenase activity"/>
    <property type="evidence" value="ECO:0007669"/>
    <property type="project" value="InterPro"/>
</dbReference>
<evidence type="ECO:0000313" key="4">
    <source>
        <dbReference type="EMBL" id="MBK8571092.1"/>
    </source>
</evidence>
<protein>
    <submittedName>
        <fullName evidence="4">Nitronate monooxygenase</fullName>
    </submittedName>
</protein>